<feature type="chain" id="PRO_5045872236" evidence="1">
    <location>
        <begin position="18"/>
        <end position="163"/>
    </location>
</feature>
<dbReference type="EMBL" id="JACRUJ010000001">
    <property type="protein sequence ID" value="MBC5840740.1"/>
    <property type="molecule type" value="Genomic_DNA"/>
</dbReference>
<dbReference type="Pfam" id="PF09851">
    <property type="entry name" value="SHOCT"/>
    <property type="match status" value="1"/>
</dbReference>
<protein>
    <submittedName>
        <fullName evidence="3">SHOCT domain-containing protein</fullName>
    </submittedName>
</protein>
<feature type="domain" description="SHOCT" evidence="2">
    <location>
        <begin position="134"/>
        <end position="161"/>
    </location>
</feature>
<evidence type="ECO:0000256" key="1">
    <source>
        <dbReference type="SAM" id="SignalP"/>
    </source>
</evidence>
<gene>
    <name evidence="3" type="ORF">H8R23_04925</name>
</gene>
<organism evidence="3 4">
    <name type="scientific">Flavobacterium kayseriense</name>
    <dbReference type="NCBI Taxonomy" id="2764714"/>
    <lineage>
        <taxon>Bacteria</taxon>
        <taxon>Pseudomonadati</taxon>
        <taxon>Bacteroidota</taxon>
        <taxon>Flavobacteriia</taxon>
        <taxon>Flavobacteriales</taxon>
        <taxon>Flavobacteriaceae</taxon>
        <taxon>Flavobacterium</taxon>
    </lineage>
</organism>
<accession>A0ABR7J5C2</accession>
<dbReference type="Proteomes" id="UP000629963">
    <property type="component" value="Unassembled WGS sequence"/>
</dbReference>
<dbReference type="InterPro" id="IPR018649">
    <property type="entry name" value="SHOCT"/>
</dbReference>
<keyword evidence="1" id="KW-0732">Signal</keyword>
<sequence length="163" mass="17768">MKKITLLLLFVSSFVNAQQRVSEYKASNGVTYKEGDTIQLGRGSGLQGTFVYLKIAGWMAGSTTQIGSAYGGLNVEIKKIKKATFKGGDKVFFVVGGGNITNYSLEIEEAIATCEVKECTASQTTVVSKSDKYDQLKKLKDLLADGTISQEEFDSEKKKLLNE</sequence>
<evidence type="ECO:0000259" key="2">
    <source>
        <dbReference type="Pfam" id="PF09851"/>
    </source>
</evidence>
<feature type="signal peptide" evidence="1">
    <location>
        <begin position="1"/>
        <end position="17"/>
    </location>
</feature>
<reference evidence="3 4" key="1">
    <citation type="submission" date="2020-08" db="EMBL/GenBank/DDBJ databases">
        <title>Description of novel Flavobacterium F-380 isolate.</title>
        <authorList>
            <person name="Saticioglu I.B."/>
            <person name="Duman M."/>
            <person name="Altun S."/>
        </authorList>
    </citation>
    <scope>NUCLEOTIDE SEQUENCE [LARGE SCALE GENOMIC DNA]</scope>
    <source>
        <strain evidence="3 4">F-380</strain>
    </source>
</reference>
<evidence type="ECO:0000313" key="3">
    <source>
        <dbReference type="EMBL" id="MBC5840740.1"/>
    </source>
</evidence>
<comment type="caution">
    <text evidence="3">The sequence shown here is derived from an EMBL/GenBank/DDBJ whole genome shotgun (WGS) entry which is preliminary data.</text>
</comment>
<dbReference type="RefSeq" id="WP_187009297.1">
    <property type="nucleotide sequence ID" value="NZ_JACRUI010000001.1"/>
</dbReference>
<keyword evidence="4" id="KW-1185">Reference proteome</keyword>
<name>A0ABR7J5C2_9FLAO</name>
<evidence type="ECO:0000313" key="4">
    <source>
        <dbReference type="Proteomes" id="UP000629963"/>
    </source>
</evidence>
<proteinExistence type="predicted"/>